<reference evidence="2" key="1">
    <citation type="journal article" date="2006" name="Nature">
        <title>Deciphering the evolution and metabolism of an anammox bacterium from a community genome.</title>
        <authorList>
            <person name="Strous M."/>
            <person name="Pelletier E."/>
            <person name="Mangenot S."/>
            <person name="Rattei T."/>
            <person name="Lehner A."/>
            <person name="Taylor M.W."/>
            <person name="Horn M."/>
            <person name="Daims H."/>
            <person name="Bartol-Mavel D."/>
            <person name="Wincker P."/>
            <person name="Barbe V."/>
            <person name="Fonknechten N."/>
            <person name="Vallenet D."/>
            <person name="Segurens B."/>
            <person name="Schenowitz-Truong C."/>
            <person name="Medigue C."/>
            <person name="Collingro A."/>
            <person name="Snel B."/>
            <person name="Dutilh B.E."/>
            <person name="OpDenCamp H.J.M."/>
            <person name="vanDerDrift C."/>
            <person name="Cirpus I."/>
            <person name="vanDePas-Schoonen K.T."/>
            <person name="Harhangi H.R."/>
            <person name="vanNiftrik L."/>
            <person name="Schmid M."/>
            <person name="Keltjens J."/>
            <person name="vanDeVossenberg J."/>
            <person name="Kartal B."/>
            <person name="Meier H."/>
            <person name="Frishman D."/>
            <person name="Huynen M.A."/>
            <person name="Mewes H."/>
            <person name="Weissenbach J."/>
            <person name="Jetten M.S.M."/>
            <person name="Wagner M."/>
            <person name="LePaslier D."/>
        </authorList>
    </citation>
    <scope>NUCLEOTIDE SEQUENCE</scope>
</reference>
<protein>
    <submittedName>
        <fullName evidence="2">Uncharacterized protein</fullName>
    </submittedName>
</protein>
<dbReference type="EMBL" id="CT573071">
    <property type="protein sequence ID" value="CAJ73767.1"/>
    <property type="molecule type" value="Genomic_DNA"/>
</dbReference>
<evidence type="ECO:0000256" key="1">
    <source>
        <dbReference type="SAM" id="Phobius"/>
    </source>
</evidence>
<dbReference type="EMBL" id="CP049055">
    <property type="protein sequence ID" value="QII10795.1"/>
    <property type="molecule type" value="Genomic_DNA"/>
</dbReference>
<keyword evidence="1" id="KW-0812">Transmembrane</keyword>
<reference evidence="3 4" key="3">
    <citation type="submission" date="2020-02" db="EMBL/GenBank/DDBJ databases">
        <title>Newly sequenced genome of strain CSTR1 showed variability in Candidatus Kuenenia stuttgartiensis genomes.</title>
        <authorList>
            <person name="Ding C."/>
            <person name="Adrian L."/>
        </authorList>
    </citation>
    <scope>NUCLEOTIDE SEQUENCE [LARGE SCALE GENOMIC DNA]</scope>
    <source>
        <strain evidence="3 4">CSTR1</strain>
    </source>
</reference>
<evidence type="ECO:0000313" key="4">
    <source>
        <dbReference type="Proteomes" id="UP000501926"/>
    </source>
</evidence>
<keyword evidence="1" id="KW-1133">Transmembrane helix</keyword>
<organism evidence="2">
    <name type="scientific">Kuenenia stuttgartiensis</name>
    <dbReference type="NCBI Taxonomy" id="174633"/>
    <lineage>
        <taxon>Bacteria</taxon>
        <taxon>Pseudomonadati</taxon>
        <taxon>Planctomycetota</taxon>
        <taxon>Candidatus Brocadiia</taxon>
        <taxon>Candidatus Brocadiales</taxon>
        <taxon>Candidatus Brocadiaceae</taxon>
        <taxon>Candidatus Kuenenia</taxon>
    </lineage>
</organism>
<proteinExistence type="predicted"/>
<dbReference type="AlphaFoldDB" id="Q1Q181"/>
<feature type="transmembrane region" description="Helical" evidence="1">
    <location>
        <begin position="82"/>
        <end position="102"/>
    </location>
</feature>
<evidence type="ECO:0000313" key="3">
    <source>
        <dbReference type="EMBL" id="QII10795.1"/>
    </source>
</evidence>
<evidence type="ECO:0000313" key="2">
    <source>
        <dbReference type="EMBL" id="CAJ73767.1"/>
    </source>
</evidence>
<name>Q1Q181_KUEST</name>
<accession>Q1Q181</accession>
<sequence>MFRSIKNFNAYNSVILANIQDNVIGEPPVYDILFFVIKSDVKKVCLVVVNDVHLCLPLSIEYIYGNGYNPIFFDKVKHFHSLLFIILIVTILLEIINLGFSYPSVLSIVSPEFV</sequence>
<reference evidence="2" key="2">
    <citation type="submission" date="2006-01" db="EMBL/GenBank/DDBJ databases">
        <authorList>
            <person name="Genoscope"/>
        </authorList>
    </citation>
    <scope>NUCLEOTIDE SEQUENCE</scope>
</reference>
<keyword evidence="1" id="KW-0472">Membrane</keyword>
<gene>
    <name evidence="3" type="ORF">KsCSTR_14160</name>
    <name evidence="2" type="ORF">kuste3012</name>
</gene>
<dbReference type="Proteomes" id="UP000501926">
    <property type="component" value="Chromosome"/>
</dbReference>